<dbReference type="PANTHER" id="PTHR18952:SF200">
    <property type="entry name" value="CARBONIC ANHYDRASE"/>
    <property type="match status" value="1"/>
</dbReference>
<keyword evidence="4" id="KW-0732">Signal</keyword>
<dbReference type="GO" id="GO:0005886">
    <property type="term" value="C:plasma membrane"/>
    <property type="evidence" value="ECO:0007669"/>
    <property type="project" value="TreeGrafter"/>
</dbReference>
<protein>
    <recommendedName>
        <fullName evidence="4">Carbonic anhydrase</fullName>
        <ecNumber evidence="4">4.2.1.1</ecNumber>
    </recommendedName>
</protein>
<feature type="region of interest" description="Disordered" evidence="5">
    <location>
        <begin position="21"/>
        <end position="252"/>
    </location>
</feature>
<organism evidence="7 8">
    <name type="scientific">Crenichthys baileyi</name>
    <name type="common">White River springfish</name>
    <dbReference type="NCBI Taxonomy" id="28760"/>
    <lineage>
        <taxon>Eukaryota</taxon>
        <taxon>Metazoa</taxon>
        <taxon>Chordata</taxon>
        <taxon>Craniata</taxon>
        <taxon>Vertebrata</taxon>
        <taxon>Euteleostomi</taxon>
        <taxon>Actinopterygii</taxon>
        <taxon>Neopterygii</taxon>
        <taxon>Teleostei</taxon>
        <taxon>Neoteleostei</taxon>
        <taxon>Acanthomorphata</taxon>
        <taxon>Ovalentaria</taxon>
        <taxon>Atherinomorphae</taxon>
        <taxon>Cyprinodontiformes</taxon>
        <taxon>Goodeidae</taxon>
        <taxon>Crenichthys</taxon>
    </lineage>
</organism>
<keyword evidence="2 4" id="KW-0479">Metal-binding</keyword>
<sequence length="778" mass="86525">MAFRRSWLLALLLVLLCPLQPPHSGIASAQDVSEEEEDVHTRHAEEVVAEEGETAEGGEDAEEDNEVGSKEDADDDEGKAGEEEDNEEEEVAADEEEEADEQEEAGEETGEVEDENDSEEKNEEAVEEEDEAVELYDENDSEEVVKDEWAADEEEEAYEEEAPEVDDRSDEEEEDSDDEDDEAADDEADGDEEEEAADEEAVDTVENDFQEEEAEDHPADDDQEDEEDPADIPTEDLGETNEEEETSDKQQFHSSSLCSICSICEHCTEQCDKCPCAEGDKSDHCEHCEYLVRLEVVQEEANYAHTASDSFAKSMHIVTAKTDVPESEILEKEDGLAVLGFFINATEDINMSEPWLLLTSYLANITDVNSKVELNHNIYIGDLIGQVDLSKFYRYMGSLTTPDCNQAVVWTLFHEPIQVHKGLLQRFPKETKLSNNYRPVQPLNGRHITASPATPLPPDFTPSLWSELPHSHCSGENQSPIDIDTQSVLEDKHLSSFTFTNFDNKHAIKSITNKGHTVECILEHDLVEVSGGGLEHVYSTLQFHFHWGTESTNSVGSEHTVDSKRYPMELHIVNKRKDLTLDEAVQTPDGLAVLGFFIEPPQSTKSASHSVPAETAASTPASTMDAWKTLTLYLSAIRNISSEVEFTDEISIDDLLGNVNRESYFRYNGSLTTPMCNEAVVWTVFKESVTVDHYLLRSPIKCGANSLPTTLPAGGCRLCLLVYWWFSVSGARCSAHSWWLLALSGLCLGGDVPWGLGSLGPRLDLLKLRRLLTGPVGL</sequence>
<feature type="compositionally biased region" description="Acidic residues" evidence="5">
    <location>
        <begin position="47"/>
        <end position="142"/>
    </location>
</feature>
<dbReference type="EC" id="4.2.1.1" evidence="4"/>
<reference evidence="7 8" key="1">
    <citation type="submission" date="2021-06" db="EMBL/GenBank/DDBJ databases">
        <authorList>
            <person name="Palmer J.M."/>
        </authorList>
    </citation>
    <scope>NUCLEOTIDE SEQUENCE [LARGE SCALE GENOMIC DNA]</scope>
    <source>
        <strain evidence="7 8">MEX-2019</strain>
        <tissue evidence="7">Muscle</tissue>
    </source>
</reference>
<evidence type="ECO:0000313" key="7">
    <source>
        <dbReference type="EMBL" id="KAK5620810.1"/>
    </source>
</evidence>
<dbReference type="InterPro" id="IPR018338">
    <property type="entry name" value="Carbonic_anhydrase_a-class_CS"/>
</dbReference>
<evidence type="ECO:0000259" key="6">
    <source>
        <dbReference type="PROSITE" id="PS51144"/>
    </source>
</evidence>
<keyword evidence="4" id="KW-0456">Lyase</keyword>
<dbReference type="PROSITE" id="PS51144">
    <property type="entry name" value="ALPHA_CA_2"/>
    <property type="match status" value="2"/>
</dbReference>
<dbReference type="Gene3D" id="3.10.200.10">
    <property type="entry name" value="Alpha carbonic anhydrase"/>
    <property type="match status" value="2"/>
</dbReference>
<accession>A0AAV9SHG7</accession>
<dbReference type="GO" id="GO:0008270">
    <property type="term" value="F:zinc ion binding"/>
    <property type="evidence" value="ECO:0007669"/>
    <property type="project" value="UniProtKB-UniRule"/>
</dbReference>
<feature type="domain" description="Alpha-carbonic anhydrase" evidence="6">
    <location>
        <begin position="1"/>
        <end position="452"/>
    </location>
</feature>
<comment type="caution">
    <text evidence="7">The sequence shown here is derived from an EMBL/GenBank/DDBJ whole genome shotgun (WGS) entry which is preliminary data.</text>
</comment>
<evidence type="ECO:0000256" key="2">
    <source>
        <dbReference type="ARBA" id="ARBA00022723"/>
    </source>
</evidence>
<dbReference type="PANTHER" id="PTHR18952">
    <property type="entry name" value="CARBONIC ANHYDRASE"/>
    <property type="match status" value="1"/>
</dbReference>
<dbReference type="PROSITE" id="PS00162">
    <property type="entry name" value="ALPHA_CA_1"/>
    <property type="match status" value="1"/>
</dbReference>
<dbReference type="Pfam" id="PF00194">
    <property type="entry name" value="Carb_anhydrase"/>
    <property type="match status" value="2"/>
</dbReference>
<dbReference type="GO" id="GO:0004089">
    <property type="term" value="F:carbonate dehydratase activity"/>
    <property type="evidence" value="ECO:0007669"/>
    <property type="project" value="UniProtKB-UniRule"/>
</dbReference>
<dbReference type="AlphaFoldDB" id="A0AAV9SHG7"/>
<feature type="compositionally biased region" description="Acidic residues" evidence="5">
    <location>
        <begin position="150"/>
        <end position="246"/>
    </location>
</feature>
<keyword evidence="8" id="KW-1185">Reference proteome</keyword>
<evidence type="ECO:0000256" key="5">
    <source>
        <dbReference type="SAM" id="MobiDB-lite"/>
    </source>
</evidence>
<gene>
    <name evidence="7" type="ORF">CRENBAI_018210</name>
</gene>
<feature type="chain" id="PRO_5043102040" description="Carbonic anhydrase" evidence="4">
    <location>
        <begin position="25"/>
        <end position="778"/>
    </location>
</feature>
<feature type="domain" description="Alpha-carbonic anhydrase" evidence="6">
    <location>
        <begin position="456"/>
        <end position="723"/>
    </location>
</feature>
<dbReference type="SUPFAM" id="SSF51069">
    <property type="entry name" value="Carbonic anhydrase"/>
    <property type="match status" value="2"/>
</dbReference>
<dbReference type="InterPro" id="IPR023561">
    <property type="entry name" value="Carbonic_anhydrase_a-class"/>
</dbReference>
<dbReference type="EMBL" id="JAHHUM010000333">
    <property type="protein sequence ID" value="KAK5620810.1"/>
    <property type="molecule type" value="Genomic_DNA"/>
</dbReference>
<proteinExistence type="inferred from homology"/>
<feature type="signal peptide" evidence="4">
    <location>
        <begin position="1"/>
        <end position="24"/>
    </location>
</feature>
<keyword evidence="3 4" id="KW-0862">Zinc</keyword>
<comment type="function">
    <text evidence="4">Reversible hydration of carbon dioxide.</text>
</comment>
<comment type="catalytic activity">
    <reaction evidence="4">
        <text>hydrogencarbonate + H(+) = CO2 + H2O</text>
        <dbReference type="Rhea" id="RHEA:10748"/>
        <dbReference type="ChEBI" id="CHEBI:15377"/>
        <dbReference type="ChEBI" id="CHEBI:15378"/>
        <dbReference type="ChEBI" id="CHEBI:16526"/>
        <dbReference type="ChEBI" id="CHEBI:17544"/>
        <dbReference type="EC" id="4.2.1.1"/>
    </reaction>
</comment>
<evidence type="ECO:0000256" key="3">
    <source>
        <dbReference type="ARBA" id="ARBA00022833"/>
    </source>
</evidence>
<dbReference type="SMART" id="SM01057">
    <property type="entry name" value="Carb_anhydrase"/>
    <property type="match status" value="2"/>
</dbReference>
<comment type="cofactor">
    <cofactor evidence="4">
        <name>Zn(2+)</name>
        <dbReference type="ChEBI" id="CHEBI:29105"/>
    </cofactor>
</comment>
<comment type="similarity">
    <text evidence="1 4">Belongs to the alpha-carbonic anhydrase family.</text>
</comment>
<dbReference type="InterPro" id="IPR036398">
    <property type="entry name" value="CA_dom_sf"/>
</dbReference>
<evidence type="ECO:0000256" key="1">
    <source>
        <dbReference type="ARBA" id="ARBA00010718"/>
    </source>
</evidence>
<evidence type="ECO:0000256" key="4">
    <source>
        <dbReference type="RuleBase" id="RU367011"/>
    </source>
</evidence>
<evidence type="ECO:0000313" key="8">
    <source>
        <dbReference type="Proteomes" id="UP001311232"/>
    </source>
</evidence>
<name>A0AAV9SHG7_9TELE</name>
<dbReference type="InterPro" id="IPR001148">
    <property type="entry name" value="CA_dom"/>
</dbReference>
<dbReference type="Proteomes" id="UP001311232">
    <property type="component" value="Unassembled WGS sequence"/>
</dbReference>